<evidence type="ECO:0000256" key="1">
    <source>
        <dbReference type="SAM" id="MobiDB-lite"/>
    </source>
</evidence>
<proteinExistence type="predicted"/>
<dbReference type="EMBL" id="JBBJCI010000252">
    <property type="protein sequence ID" value="KAK7237359.1"/>
    <property type="molecule type" value="Genomic_DNA"/>
</dbReference>
<dbReference type="Proteomes" id="UP001363151">
    <property type="component" value="Unassembled WGS sequence"/>
</dbReference>
<keyword evidence="3" id="KW-1185">Reference proteome</keyword>
<evidence type="ECO:0000313" key="3">
    <source>
        <dbReference type="Proteomes" id="UP001363151"/>
    </source>
</evidence>
<reference evidence="2 3" key="1">
    <citation type="submission" date="2024-03" db="EMBL/GenBank/DDBJ databases">
        <title>Aureococcus anophagefferens CCMP1851 and Kratosvirus quantuckense: Draft genome of a second virus-susceptible host strain in the model system.</title>
        <authorList>
            <person name="Chase E."/>
            <person name="Truchon A.R."/>
            <person name="Schepens W."/>
            <person name="Wilhelm S.W."/>
        </authorList>
    </citation>
    <scope>NUCLEOTIDE SEQUENCE [LARGE SCALE GENOMIC DNA]</scope>
    <source>
        <strain evidence="2 3">CCMP1851</strain>
    </source>
</reference>
<name>A0ABR1FSJ8_AURAN</name>
<feature type="region of interest" description="Disordered" evidence="1">
    <location>
        <begin position="134"/>
        <end position="176"/>
    </location>
</feature>
<gene>
    <name evidence="2" type="ORF">SO694_000960119</name>
</gene>
<accession>A0ABR1FSJ8</accession>
<organism evidence="2 3">
    <name type="scientific">Aureococcus anophagefferens</name>
    <name type="common">Harmful bloom alga</name>
    <dbReference type="NCBI Taxonomy" id="44056"/>
    <lineage>
        <taxon>Eukaryota</taxon>
        <taxon>Sar</taxon>
        <taxon>Stramenopiles</taxon>
        <taxon>Ochrophyta</taxon>
        <taxon>Pelagophyceae</taxon>
        <taxon>Pelagomonadales</taxon>
        <taxon>Pelagomonadaceae</taxon>
        <taxon>Aureococcus</taxon>
    </lineage>
</organism>
<sequence length="176" mass="18919">MDALGDALCGCGDDAVELDERDDLPPTLSAYVINAMQAPHEVLDVHPKAPPWATRDNLRVNCLRLLARRERHFEAYVFRALAAHDATHGCPLERGWTAAARNRRPVVEAAEDDADDGLDDVAAEVLADVADALLPRAPPPRGGETTCCTPAPKPPDPEAGVELPTLSPLHDALREA</sequence>
<protein>
    <submittedName>
        <fullName evidence="2">Uncharacterized protein</fullName>
    </submittedName>
</protein>
<comment type="caution">
    <text evidence="2">The sequence shown here is derived from an EMBL/GenBank/DDBJ whole genome shotgun (WGS) entry which is preliminary data.</text>
</comment>
<evidence type="ECO:0000313" key="2">
    <source>
        <dbReference type="EMBL" id="KAK7237359.1"/>
    </source>
</evidence>